<name>A0ABR5MI71_9BACI</name>
<accession>A0ABR5MI71</accession>
<keyword evidence="4 6" id="KW-1133">Transmembrane helix</keyword>
<sequence>MTGANINKINSFKKQKQKEEMKHQVITFALMIIFTLVAFIAVGAGMNKTYVIPLILILALVQVGFQFYYFMHMKDKGHEVISSLIYGGIWIAAVTVLTFTTIIWW</sequence>
<dbReference type="NCBIfam" id="TIGR02908">
    <property type="entry name" value="CoxD_Bacillus"/>
    <property type="match status" value="1"/>
</dbReference>
<evidence type="ECO:0000313" key="7">
    <source>
        <dbReference type="EMBL" id="KPH73964.1"/>
    </source>
</evidence>
<comment type="caution">
    <text evidence="7">The sequence shown here is derived from an EMBL/GenBank/DDBJ whole genome shotgun (WGS) entry which is preliminary data.</text>
</comment>
<feature type="transmembrane region" description="Helical" evidence="6">
    <location>
        <begin position="25"/>
        <end position="44"/>
    </location>
</feature>
<dbReference type="RefSeq" id="WP_047186392.1">
    <property type="nucleotide sequence ID" value="NZ_JAHHXM010000025.1"/>
</dbReference>
<organism evidence="7 8">
    <name type="scientific">Oceanobacillus caeni</name>
    <dbReference type="NCBI Taxonomy" id="405946"/>
    <lineage>
        <taxon>Bacteria</taxon>
        <taxon>Bacillati</taxon>
        <taxon>Bacillota</taxon>
        <taxon>Bacilli</taxon>
        <taxon>Bacillales</taxon>
        <taxon>Bacillaceae</taxon>
        <taxon>Oceanobacillus</taxon>
    </lineage>
</organism>
<dbReference type="InterPro" id="IPR014257">
    <property type="entry name" value="Cyt_c_oxidase_su4_bacillaceae"/>
</dbReference>
<evidence type="ECO:0000256" key="2">
    <source>
        <dbReference type="ARBA" id="ARBA00022475"/>
    </source>
</evidence>
<protein>
    <submittedName>
        <fullName evidence="7">Cytochrome B6</fullName>
    </submittedName>
</protein>
<comment type="subcellular location">
    <subcellularLocation>
        <location evidence="1">Cell membrane</location>
        <topology evidence="1">Multi-pass membrane protein</topology>
    </subcellularLocation>
</comment>
<evidence type="ECO:0000256" key="5">
    <source>
        <dbReference type="ARBA" id="ARBA00023136"/>
    </source>
</evidence>
<dbReference type="InterPro" id="IPR005171">
    <property type="entry name" value="Cyt_c_oxidase_su4_prok"/>
</dbReference>
<keyword evidence="8" id="KW-1185">Reference proteome</keyword>
<proteinExistence type="predicted"/>
<keyword evidence="2" id="KW-1003">Cell membrane</keyword>
<feature type="transmembrane region" description="Helical" evidence="6">
    <location>
        <begin position="83"/>
        <end position="104"/>
    </location>
</feature>
<reference evidence="7 8" key="1">
    <citation type="submission" date="2015-07" db="EMBL/GenBank/DDBJ databases">
        <title>High-quality draft genome sequence of Oceanobacillus caeni HM6, a bacillus isolated from a human feces.</title>
        <authorList>
            <person name="Kumar J."/>
            <person name="Verma M.K."/>
            <person name="Pandey R."/>
            <person name="Bhambi M."/>
            <person name="Chauhan N."/>
        </authorList>
    </citation>
    <scope>NUCLEOTIDE SEQUENCE [LARGE SCALE GENOMIC DNA]</scope>
    <source>
        <strain evidence="7 8">HM6</strain>
    </source>
</reference>
<evidence type="ECO:0000256" key="1">
    <source>
        <dbReference type="ARBA" id="ARBA00004651"/>
    </source>
</evidence>
<evidence type="ECO:0000313" key="8">
    <source>
        <dbReference type="Proteomes" id="UP000037854"/>
    </source>
</evidence>
<evidence type="ECO:0000256" key="6">
    <source>
        <dbReference type="SAM" id="Phobius"/>
    </source>
</evidence>
<evidence type="ECO:0000256" key="4">
    <source>
        <dbReference type="ARBA" id="ARBA00022989"/>
    </source>
</evidence>
<keyword evidence="3 6" id="KW-0812">Transmembrane</keyword>
<dbReference type="Proteomes" id="UP000037854">
    <property type="component" value="Unassembled WGS sequence"/>
</dbReference>
<feature type="transmembrane region" description="Helical" evidence="6">
    <location>
        <begin position="50"/>
        <end position="71"/>
    </location>
</feature>
<dbReference type="Pfam" id="PF03626">
    <property type="entry name" value="COX4_pro"/>
    <property type="match status" value="1"/>
</dbReference>
<gene>
    <name evidence="7" type="ORF">AFL42_11140</name>
</gene>
<keyword evidence="5 6" id="KW-0472">Membrane</keyword>
<evidence type="ECO:0000256" key="3">
    <source>
        <dbReference type="ARBA" id="ARBA00022692"/>
    </source>
</evidence>
<dbReference type="EMBL" id="LGTK01000037">
    <property type="protein sequence ID" value="KPH73964.1"/>
    <property type="molecule type" value="Genomic_DNA"/>
</dbReference>